<sequence length="408" mass="43691">MAVAVSETSAPEWAGPLQGVRVLDFTRVLAGPSAALALADLGAEVIKVEPPGSGDETRDFPPLRNGESHYFLSVNRGKKSIVIDLKSEAGVALARDLAAHSDILVENYRPGVMDRLGLGYEALSAINPRLIYCAISGYGMTGPLRDRPSFDIVLQAMSGALSVNGEQGQRPTKLGIPMGDLVGGINGPIGILAALYERSVTERGRLIDVALMDGLIGLLAYLPQLAFFTGEDPVPQGAQHPNLVPYGIFPASDGSVVVGCLTNSFWSRICRALGLDDWIDDPRFASIEKRRDARAIVNARICECTEQRTVDELVALFTDYQVPHAPILGVRDALAQPQAVARELVVETEHRTLGPIPIVNRPIKFPENRQPVPTAPPVLGQHTDEILRGILGLDTGRIAGLRGDGIVA</sequence>
<dbReference type="EMBL" id="CP117411">
    <property type="protein sequence ID" value="WCT73496.1"/>
    <property type="molecule type" value="Genomic_DNA"/>
</dbReference>
<organism evidence="2 3">
    <name type="scientific">Sphingomonas naphthae</name>
    <dbReference type="NCBI Taxonomy" id="1813468"/>
    <lineage>
        <taxon>Bacteria</taxon>
        <taxon>Pseudomonadati</taxon>
        <taxon>Pseudomonadota</taxon>
        <taxon>Alphaproteobacteria</taxon>
        <taxon>Sphingomonadales</taxon>
        <taxon>Sphingomonadaceae</taxon>
        <taxon>Sphingomonas</taxon>
    </lineage>
</organism>
<dbReference type="InterPro" id="IPR044855">
    <property type="entry name" value="CoA-Trfase_III_dom3_sf"/>
</dbReference>
<name>A0ABY7TL33_9SPHN</name>
<dbReference type="InterPro" id="IPR050483">
    <property type="entry name" value="CoA-transferase_III_domain"/>
</dbReference>
<dbReference type="Gene3D" id="3.30.1540.10">
    <property type="entry name" value="formyl-coa transferase, domain 3"/>
    <property type="match status" value="1"/>
</dbReference>
<evidence type="ECO:0000313" key="2">
    <source>
        <dbReference type="EMBL" id="WCT73496.1"/>
    </source>
</evidence>
<dbReference type="RefSeq" id="WP_273687755.1">
    <property type="nucleotide sequence ID" value="NZ_CP117411.1"/>
</dbReference>
<dbReference type="Pfam" id="PF02515">
    <property type="entry name" value="CoA_transf_3"/>
    <property type="match status" value="1"/>
</dbReference>
<proteinExistence type="predicted"/>
<accession>A0ABY7TL33</accession>
<keyword evidence="3" id="KW-1185">Reference proteome</keyword>
<dbReference type="Proteomes" id="UP001220395">
    <property type="component" value="Chromosome"/>
</dbReference>
<dbReference type="Gene3D" id="3.40.50.10540">
    <property type="entry name" value="Crotonobetainyl-coa:carnitine coa-transferase, domain 1"/>
    <property type="match status" value="1"/>
</dbReference>
<dbReference type="SUPFAM" id="SSF89796">
    <property type="entry name" value="CoA-transferase family III (CaiB/BaiF)"/>
    <property type="match status" value="1"/>
</dbReference>
<gene>
    <name evidence="2" type="ORF">PQ455_18110</name>
</gene>
<dbReference type="PANTHER" id="PTHR48207">
    <property type="entry name" value="SUCCINATE--HYDROXYMETHYLGLUTARATE COA-TRANSFERASE"/>
    <property type="match status" value="1"/>
</dbReference>
<reference evidence="2 3" key="1">
    <citation type="submission" date="2023-02" db="EMBL/GenBank/DDBJ databases">
        <title>Genome sequence of Sphingomonas naphthae.</title>
        <authorList>
            <person name="Kim S."/>
            <person name="Heo J."/>
            <person name="Kwon S.-W."/>
        </authorList>
    </citation>
    <scope>NUCLEOTIDE SEQUENCE [LARGE SCALE GENOMIC DNA]</scope>
    <source>
        <strain evidence="2 3">KACC 18716</strain>
    </source>
</reference>
<dbReference type="InterPro" id="IPR003673">
    <property type="entry name" value="CoA-Trfase_fam_III"/>
</dbReference>
<keyword evidence="1 2" id="KW-0808">Transferase</keyword>
<dbReference type="PANTHER" id="PTHR48207:SF3">
    <property type="entry name" value="SUCCINATE--HYDROXYMETHYLGLUTARATE COA-TRANSFERASE"/>
    <property type="match status" value="1"/>
</dbReference>
<evidence type="ECO:0000313" key="3">
    <source>
        <dbReference type="Proteomes" id="UP001220395"/>
    </source>
</evidence>
<dbReference type="GO" id="GO:0016740">
    <property type="term" value="F:transferase activity"/>
    <property type="evidence" value="ECO:0007669"/>
    <property type="project" value="UniProtKB-KW"/>
</dbReference>
<dbReference type="InterPro" id="IPR023606">
    <property type="entry name" value="CoA-Trfase_III_dom_1_sf"/>
</dbReference>
<protein>
    <submittedName>
        <fullName evidence="2">CoA transferase</fullName>
    </submittedName>
</protein>
<evidence type="ECO:0000256" key="1">
    <source>
        <dbReference type="ARBA" id="ARBA00022679"/>
    </source>
</evidence>